<name>A0AAE0MCM7_9PEZI</name>
<reference evidence="3" key="1">
    <citation type="journal article" date="2023" name="Mol. Phylogenet. Evol.">
        <title>Genome-scale phylogeny and comparative genomics of the fungal order Sordariales.</title>
        <authorList>
            <person name="Hensen N."/>
            <person name="Bonometti L."/>
            <person name="Westerberg I."/>
            <person name="Brannstrom I.O."/>
            <person name="Guillou S."/>
            <person name="Cros-Aarteil S."/>
            <person name="Calhoun S."/>
            <person name="Haridas S."/>
            <person name="Kuo A."/>
            <person name="Mondo S."/>
            <person name="Pangilinan J."/>
            <person name="Riley R."/>
            <person name="LaButti K."/>
            <person name="Andreopoulos B."/>
            <person name="Lipzen A."/>
            <person name="Chen C."/>
            <person name="Yan M."/>
            <person name="Daum C."/>
            <person name="Ng V."/>
            <person name="Clum A."/>
            <person name="Steindorff A."/>
            <person name="Ohm R.A."/>
            <person name="Martin F."/>
            <person name="Silar P."/>
            <person name="Natvig D.O."/>
            <person name="Lalanne C."/>
            <person name="Gautier V."/>
            <person name="Ament-Velasquez S.L."/>
            <person name="Kruys A."/>
            <person name="Hutchinson M.I."/>
            <person name="Powell A.J."/>
            <person name="Barry K."/>
            <person name="Miller A.N."/>
            <person name="Grigoriev I.V."/>
            <person name="Debuchy R."/>
            <person name="Gladieux P."/>
            <person name="Hiltunen Thoren M."/>
            <person name="Johannesson H."/>
        </authorList>
    </citation>
    <scope>NUCLEOTIDE SEQUENCE</scope>
    <source>
        <strain evidence="3">SMH4131-1</strain>
    </source>
</reference>
<dbReference type="EMBL" id="JAUEPO010000003">
    <property type="protein sequence ID" value="KAK3327631.1"/>
    <property type="molecule type" value="Genomic_DNA"/>
</dbReference>
<proteinExistence type="predicted"/>
<dbReference type="AlphaFoldDB" id="A0AAE0MCM7"/>
<feature type="transmembrane region" description="Helical" evidence="2">
    <location>
        <begin position="231"/>
        <end position="251"/>
    </location>
</feature>
<reference evidence="3" key="2">
    <citation type="submission" date="2023-06" db="EMBL/GenBank/DDBJ databases">
        <authorList>
            <consortium name="Lawrence Berkeley National Laboratory"/>
            <person name="Haridas S."/>
            <person name="Hensen N."/>
            <person name="Bonometti L."/>
            <person name="Westerberg I."/>
            <person name="Brannstrom I.O."/>
            <person name="Guillou S."/>
            <person name="Cros-Aarteil S."/>
            <person name="Calhoun S."/>
            <person name="Kuo A."/>
            <person name="Mondo S."/>
            <person name="Pangilinan J."/>
            <person name="Riley R."/>
            <person name="Labutti K."/>
            <person name="Andreopoulos B."/>
            <person name="Lipzen A."/>
            <person name="Chen C."/>
            <person name="Yanf M."/>
            <person name="Daum C."/>
            <person name="Ng V."/>
            <person name="Clum A."/>
            <person name="Steindorff A."/>
            <person name="Ohm R."/>
            <person name="Martin F."/>
            <person name="Silar P."/>
            <person name="Natvig D."/>
            <person name="Lalanne C."/>
            <person name="Gautier V."/>
            <person name="Ament-Velasquez S.L."/>
            <person name="Kruys A."/>
            <person name="Hutchinson M.I."/>
            <person name="Powell A.J."/>
            <person name="Barry K."/>
            <person name="Miller A.N."/>
            <person name="Grigoriev I.V."/>
            <person name="Debuchy R."/>
            <person name="Gladieux P."/>
            <person name="Thoren M.H."/>
            <person name="Johannesson H."/>
        </authorList>
    </citation>
    <scope>NUCLEOTIDE SEQUENCE</scope>
    <source>
        <strain evidence="3">SMH4131-1</strain>
    </source>
</reference>
<evidence type="ECO:0000256" key="2">
    <source>
        <dbReference type="SAM" id="Phobius"/>
    </source>
</evidence>
<feature type="compositionally biased region" description="Acidic residues" evidence="1">
    <location>
        <begin position="541"/>
        <end position="553"/>
    </location>
</feature>
<evidence type="ECO:0000256" key="1">
    <source>
        <dbReference type="SAM" id="MobiDB-lite"/>
    </source>
</evidence>
<feature type="region of interest" description="Disordered" evidence="1">
    <location>
        <begin position="531"/>
        <end position="553"/>
    </location>
</feature>
<keyword evidence="2" id="KW-0472">Membrane</keyword>
<evidence type="ECO:0000313" key="3">
    <source>
        <dbReference type="EMBL" id="KAK3327631.1"/>
    </source>
</evidence>
<keyword evidence="4" id="KW-1185">Reference proteome</keyword>
<evidence type="ECO:0000313" key="4">
    <source>
        <dbReference type="Proteomes" id="UP001286456"/>
    </source>
</evidence>
<comment type="caution">
    <text evidence="3">The sequence shown here is derived from an EMBL/GenBank/DDBJ whole genome shotgun (WGS) entry which is preliminary data.</text>
</comment>
<sequence>MGRLGPLTSQALGRSPYDDVVQGEGPPGSPSSLEQEYDERGRPVNSDTKRMNRDIIRAHNEVMLVIGVAEPENSAAEAQRQAEAARQYNLDQDLIGRRLLFLGGVLETVGIWGVNGMRNRILLYKQYARVPFHGLYELQRSQQPWGPYFRTGLGSFVASCALGQVSFVVPSIAQYLSTYVQLHLELFHFFQRTGIAPSSRSLPSWRFFIPGTSDSPIPIPHLPTSFSREGLLQWIGSVALGTVPFAGFYLFTMVNRWFMRNLRFFVLQSLPRPYNPPKRRQPLREIQPPQPPPVASTTVSLPPPAEVAVEHQPQTGPDGSRVEPAGNENPAHPPDVPGYPPGHPGHPPGHPPPPPSNPPRADPVRRQSLVSVREDEFASDDEEQDGVSATLISFDVEATESTDTTMPGVWSAELRPNVSDLRALAGQEPRYRDNALARLPSILAADTLSLSLGRFIMAPLESLVLVKIARGYMLRHGMSVDGVHEIAFWDGSWTRMVNVLGLELVLLLIHGEMWGFVCVLADYFRSSEEEWKERNGFGPPAEEEEELLDELLE</sequence>
<protein>
    <submittedName>
        <fullName evidence="3">Uncharacterized protein</fullName>
    </submittedName>
</protein>
<keyword evidence="2" id="KW-0812">Transmembrane</keyword>
<feature type="compositionally biased region" description="Pro residues" evidence="1">
    <location>
        <begin position="331"/>
        <end position="361"/>
    </location>
</feature>
<accession>A0AAE0MCM7</accession>
<keyword evidence="2" id="KW-1133">Transmembrane helix</keyword>
<gene>
    <name evidence="3" type="ORF">B0T19DRAFT_168869</name>
</gene>
<organism evidence="3 4">
    <name type="scientific">Cercophora scortea</name>
    <dbReference type="NCBI Taxonomy" id="314031"/>
    <lineage>
        <taxon>Eukaryota</taxon>
        <taxon>Fungi</taxon>
        <taxon>Dikarya</taxon>
        <taxon>Ascomycota</taxon>
        <taxon>Pezizomycotina</taxon>
        <taxon>Sordariomycetes</taxon>
        <taxon>Sordariomycetidae</taxon>
        <taxon>Sordariales</taxon>
        <taxon>Lasiosphaeriaceae</taxon>
        <taxon>Cercophora</taxon>
    </lineage>
</organism>
<feature type="region of interest" description="Disordered" evidence="1">
    <location>
        <begin position="1"/>
        <end position="51"/>
    </location>
</feature>
<dbReference type="Proteomes" id="UP001286456">
    <property type="component" value="Unassembled WGS sequence"/>
</dbReference>
<feature type="compositionally biased region" description="Basic and acidic residues" evidence="1">
    <location>
        <begin position="38"/>
        <end position="51"/>
    </location>
</feature>
<feature type="region of interest" description="Disordered" evidence="1">
    <location>
        <begin position="276"/>
        <end position="364"/>
    </location>
</feature>